<dbReference type="InterPro" id="IPR052039">
    <property type="entry name" value="Caspase-related_regulators"/>
</dbReference>
<evidence type="ECO:0000259" key="3">
    <source>
        <dbReference type="PROSITE" id="PS50208"/>
    </source>
</evidence>
<dbReference type="PANTHER" id="PTHR22576:SF37">
    <property type="entry name" value="MUCOSA-ASSOCIATED LYMPHOID TISSUE LYMPHOMA TRANSLOCATION PROTEIN 1"/>
    <property type="match status" value="1"/>
</dbReference>
<sequence length="1071" mass="116105">MRLLVVVFLCLTALPALAEKRVALVIGNDRYENIRPLANAANDADTVGAALEALGFEVFYERDRDKRRMERALEDLEYDGEGADVVVVYFAGHGFEVGGDNRLLPVDGKGESLETLMETSLSLGDIRARVARIAPVAVVLVDACRVDPFEGSEEGRAAVALKAGESPGFAAVPRAEGTLIGFSTAPGAVALDGEGSNSPFAAALARHLAVPGLEVRSVLTLVQQEVYDRTRGAQLPYVESALPRLFFAAGQSDALPERERLLLAMAELTPDLRAEVERVARDARVPLAPIYGALLAADLSGAAPSERAEKLAQAARAFSETQAQLRALSASDGAVAEMRQKAEARLELGDFTGALQALDAAVALDRASGDALKENLLARRVSEAETLRIKAGVARTRLDYALAMEVLQQAGAIHAEIAALGPTREMRLARIALFAEAAELFALMGDTPLAQEAYEGMRDLAAAELEAGPDDLQIRRFLYTAFLGIAKAQKGLGDSRAVREALEMALRSLRAGEGPGAERQYDIDLWEIEMLLGDLAMFLGEYRDALRNFGEAADRMRPHAEATPDDLEVQERLAEANERRGDAEMGVGAAMRAFDTYWEGLEVYLALPRGAGARDDLAVGRAAMKAGVALLGAGDPKQALAYLTRAEQFLREKREADPQRAALSRALSQTLTGQARAHTRLWELEPAVTQAREALELLEPLMMQAPKDTANLQARFEGLEALSAALGLRGAQEEATDLLEEARRVLDVARETNPTNMGLVYDSVALDMRLAQREARTGAREAALDRLIEARGYAGLLVDLDDKNPRWQTLQLDLNLRIETEQLALQGPDIHSDLLLTRTHIVLGRLWFRLHDGANPRRALELGLGQLRLGQTELALGELVGADETLRSAYEELTSAMQRMDPAEPLYLAAEAAATLGDLELNHGSAESAAAWHRIALDLRKRRLETGEDNLHLRWLASVSHEQLGNALKAQGDREAAIAEHVVARDMRLDMLEVAKADSGITWGLFVSYFQLADLGVEPAANMARALAVLEEMEGKGWLAPEQAEFIAVTRDRIAEFGQENQADGTATKSP</sequence>
<dbReference type="SMART" id="SM00115">
    <property type="entry name" value="CASc"/>
    <property type="match status" value="1"/>
</dbReference>
<dbReference type="EMBL" id="FSRL01000001">
    <property type="protein sequence ID" value="SIO12998.1"/>
    <property type="molecule type" value="Genomic_DNA"/>
</dbReference>
<dbReference type="PROSITE" id="PS50208">
    <property type="entry name" value="CASPASE_P20"/>
    <property type="match status" value="1"/>
</dbReference>
<dbReference type="InterPro" id="IPR015917">
    <property type="entry name" value="Pept_C14A"/>
</dbReference>
<dbReference type="RefSeq" id="WP_074256901.1">
    <property type="nucleotide sequence ID" value="NZ_FSRL01000001.1"/>
</dbReference>
<dbReference type="InterPro" id="IPR011990">
    <property type="entry name" value="TPR-like_helical_dom_sf"/>
</dbReference>
<accession>A0A1N6GZJ9</accession>
<dbReference type="SUPFAM" id="SSF52129">
    <property type="entry name" value="Caspase-like"/>
    <property type="match status" value="1"/>
</dbReference>
<dbReference type="Proteomes" id="UP000184932">
    <property type="component" value="Unassembled WGS sequence"/>
</dbReference>
<evidence type="ECO:0000256" key="2">
    <source>
        <dbReference type="SAM" id="SignalP"/>
    </source>
</evidence>
<keyword evidence="2" id="KW-0732">Signal</keyword>
<proteinExistence type="inferred from homology"/>
<evidence type="ECO:0000313" key="4">
    <source>
        <dbReference type="EMBL" id="SIO12998.1"/>
    </source>
</evidence>
<dbReference type="AlphaFoldDB" id="A0A1N6GZJ9"/>
<dbReference type="PANTHER" id="PTHR22576">
    <property type="entry name" value="MUCOSA ASSOCIATED LYMPHOID TISSUE LYMPHOMA TRANSLOCATION PROTEIN 1/PARACASPASE"/>
    <property type="match status" value="1"/>
</dbReference>
<dbReference type="OrthoDB" id="5321503at2"/>
<comment type="similarity">
    <text evidence="1">Belongs to the peptidase C14A family.</text>
</comment>
<feature type="domain" description="Caspase family p20" evidence="3">
    <location>
        <begin position="19"/>
        <end position="145"/>
    </location>
</feature>
<dbReference type="GO" id="GO:0006508">
    <property type="term" value="P:proteolysis"/>
    <property type="evidence" value="ECO:0007669"/>
    <property type="project" value="InterPro"/>
</dbReference>
<feature type="signal peptide" evidence="2">
    <location>
        <begin position="1"/>
        <end position="18"/>
    </location>
</feature>
<dbReference type="InterPro" id="IPR029030">
    <property type="entry name" value="Caspase-like_dom_sf"/>
</dbReference>
<dbReference type="GO" id="GO:0004197">
    <property type="term" value="F:cysteine-type endopeptidase activity"/>
    <property type="evidence" value="ECO:0007669"/>
    <property type="project" value="InterPro"/>
</dbReference>
<dbReference type="Gene3D" id="1.25.40.10">
    <property type="entry name" value="Tetratricopeptide repeat domain"/>
    <property type="match status" value="2"/>
</dbReference>
<keyword evidence="5" id="KW-1185">Reference proteome</keyword>
<dbReference type="InterPro" id="IPR001309">
    <property type="entry name" value="Pept_C14_p20"/>
</dbReference>
<dbReference type="Gene3D" id="3.40.50.1460">
    <property type="match status" value="1"/>
</dbReference>
<feature type="chain" id="PRO_5012748971" evidence="2">
    <location>
        <begin position="19"/>
        <end position="1071"/>
    </location>
</feature>
<dbReference type="STRING" id="1217970.SAMN05444002_2943"/>
<dbReference type="InterPro" id="IPR011600">
    <property type="entry name" value="Pept_C14_caspase"/>
</dbReference>
<evidence type="ECO:0000256" key="1">
    <source>
        <dbReference type="ARBA" id="ARBA00010134"/>
    </source>
</evidence>
<evidence type="ECO:0000313" key="5">
    <source>
        <dbReference type="Proteomes" id="UP000184932"/>
    </source>
</evidence>
<gene>
    <name evidence="4" type="ORF">SAMN05444002_2943</name>
</gene>
<dbReference type="SUPFAM" id="SSF48452">
    <property type="entry name" value="TPR-like"/>
    <property type="match status" value="2"/>
</dbReference>
<organism evidence="4 5">
    <name type="scientific">Vannielia litorea</name>
    <dbReference type="NCBI Taxonomy" id="1217970"/>
    <lineage>
        <taxon>Bacteria</taxon>
        <taxon>Pseudomonadati</taxon>
        <taxon>Pseudomonadota</taxon>
        <taxon>Alphaproteobacteria</taxon>
        <taxon>Rhodobacterales</taxon>
        <taxon>Paracoccaceae</taxon>
        <taxon>Vannielia</taxon>
    </lineage>
</organism>
<dbReference type="Pfam" id="PF00656">
    <property type="entry name" value="Peptidase_C14"/>
    <property type="match status" value="1"/>
</dbReference>
<name>A0A1N6GZJ9_9RHOB</name>
<reference evidence="5" key="1">
    <citation type="submission" date="2016-11" db="EMBL/GenBank/DDBJ databases">
        <authorList>
            <person name="Varghese N."/>
            <person name="Submissions S."/>
        </authorList>
    </citation>
    <scope>NUCLEOTIDE SEQUENCE [LARGE SCALE GENOMIC DNA]</scope>
    <source>
        <strain evidence="5">DSM 29440</strain>
    </source>
</reference>
<protein>
    <submittedName>
        <fullName evidence="4">Uncharacterized protein, contains caspase domain</fullName>
    </submittedName>
</protein>